<feature type="transmembrane region" description="Helical" evidence="1">
    <location>
        <begin position="20"/>
        <end position="37"/>
    </location>
</feature>
<evidence type="ECO:0000313" key="3">
    <source>
        <dbReference type="Proteomes" id="UP000239504"/>
    </source>
</evidence>
<comment type="caution">
    <text evidence="2">The sequence shown here is derived from an EMBL/GenBank/DDBJ whole genome shotgun (WGS) entry which is preliminary data.</text>
</comment>
<reference evidence="2 3" key="1">
    <citation type="submission" date="2017-12" db="EMBL/GenBank/DDBJ databases">
        <authorList>
            <person name="Hurst M.R.H."/>
        </authorList>
    </citation>
    <scope>NUCLEOTIDE SEQUENCE [LARGE SCALE GENOMIC DNA]</scope>
    <source>
        <strain evidence="2 3">SY-3-19</strain>
    </source>
</reference>
<dbReference type="Proteomes" id="UP000239504">
    <property type="component" value="Unassembled WGS sequence"/>
</dbReference>
<gene>
    <name evidence="2" type="ORF">CW354_10235</name>
</gene>
<sequence length="102" mass="11049">MRNRGYRDERERDHFMSNMLISTGLVSCLAALAVQLFPDAAFRLGADPAASWLVFGFGIFLIVAGGRNLHGRTAREISRLTSPAAGPICASMGEGPRRSRAL</sequence>
<keyword evidence="1" id="KW-0812">Transmembrane</keyword>
<dbReference type="EMBL" id="PJCH01000005">
    <property type="protein sequence ID" value="PQA88648.1"/>
    <property type="molecule type" value="Genomic_DNA"/>
</dbReference>
<evidence type="ECO:0000313" key="2">
    <source>
        <dbReference type="EMBL" id="PQA88648.1"/>
    </source>
</evidence>
<feature type="transmembrane region" description="Helical" evidence="1">
    <location>
        <begin position="49"/>
        <end position="69"/>
    </location>
</feature>
<protein>
    <submittedName>
        <fullName evidence="2">Uncharacterized protein</fullName>
    </submittedName>
</protein>
<keyword evidence="1" id="KW-1133">Transmembrane helix</keyword>
<keyword evidence="3" id="KW-1185">Reference proteome</keyword>
<proteinExistence type="predicted"/>
<name>A0A2S7K850_9PROT</name>
<keyword evidence="1" id="KW-0472">Membrane</keyword>
<organism evidence="2 3">
    <name type="scientific">Hyphococcus luteus</name>
    <dbReference type="NCBI Taxonomy" id="2058213"/>
    <lineage>
        <taxon>Bacteria</taxon>
        <taxon>Pseudomonadati</taxon>
        <taxon>Pseudomonadota</taxon>
        <taxon>Alphaproteobacteria</taxon>
        <taxon>Parvularculales</taxon>
        <taxon>Parvularculaceae</taxon>
        <taxon>Hyphococcus</taxon>
    </lineage>
</organism>
<evidence type="ECO:0000256" key="1">
    <source>
        <dbReference type="SAM" id="Phobius"/>
    </source>
</evidence>
<accession>A0A2S7K850</accession>
<dbReference type="AlphaFoldDB" id="A0A2S7K850"/>
<dbReference type="PROSITE" id="PS51257">
    <property type="entry name" value="PROKAR_LIPOPROTEIN"/>
    <property type="match status" value="1"/>
</dbReference>